<sequence>MTRATVEYMAEIGTLQFKHSPGQERYEAYLLDEDGLPTERVGYVDYVAEVEQIVLTHTVVPERYAGQGIAGQLVKYVLDDVRASGKRIVPVCTYVRSYIKRHPEYADLAVPVPQ</sequence>
<dbReference type="PANTHER" id="PTHR31435:SF10">
    <property type="entry name" value="BSR4717 PROTEIN"/>
    <property type="match status" value="1"/>
</dbReference>
<dbReference type="AlphaFoldDB" id="H0QYF6"/>
<dbReference type="Proteomes" id="UP000035034">
    <property type="component" value="Unassembled WGS sequence"/>
</dbReference>
<proteinExistence type="predicted"/>
<keyword evidence="3" id="KW-1185">Reference proteome</keyword>
<gene>
    <name evidence="2" type="ORF">GOEFS_041_00110</name>
</gene>
<dbReference type="EMBL" id="BAEH01000041">
    <property type="protein sequence ID" value="GAB17857.1"/>
    <property type="molecule type" value="Genomic_DNA"/>
</dbReference>
<reference evidence="2 3" key="1">
    <citation type="submission" date="2011-12" db="EMBL/GenBank/DDBJ databases">
        <title>Whole genome shotgun sequence of Gordonia effusa NBRC 100432.</title>
        <authorList>
            <person name="Yoshida I."/>
            <person name="Takarada H."/>
            <person name="Hosoyama A."/>
            <person name="Tsuchikane K."/>
            <person name="Katsumata H."/>
            <person name="Yamazaki S."/>
            <person name="Fujita N."/>
        </authorList>
    </citation>
    <scope>NUCLEOTIDE SEQUENCE [LARGE SCALE GENOMIC DNA]</scope>
    <source>
        <strain evidence="2 3">NBRC 100432</strain>
    </source>
</reference>
<dbReference type="Pfam" id="PF14542">
    <property type="entry name" value="Acetyltransf_CG"/>
    <property type="match status" value="1"/>
</dbReference>
<protein>
    <recommendedName>
        <fullName evidence="1">N-acetyltransferase domain-containing protein</fullName>
    </recommendedName>
</protein>
<organism evidence="2 3">
    <name type="scientific">Gordonia effusa NBRC 100432</name>
    <dbReference type="NCBI Taxonomy" id="1077974"/>
    <lineage>
        <taxon>Bacteria</taxon>
        <taxon>Bacillati</taxon>
        <taxon>Actinomycetota</taxon>
        <taxon>Actinomycetes</taxon>
        <taxon>Mycobacteriales</taxon>
        <taxon>Gordoniaceae</taxon>
        <taxon>Gordonia</taxon>
    </lineage>
</organism>
<feature type="domain" description="N-acetyltransferase" evidence="1">
    <location>
        <begin position="18"/>
        <end position="110"/>
    </location>
</feature>
<dbReference type="InterPro" id="IPR016181">
    <property type="entry name" value="Acyl_CoA_acyltransferase"/>
</dbReference>
<dbReference type="SUPFAM" id="SSF55729">
    <property type="entry name" value="Acyl-CoA N-acyltransferases (Nat)"/>
    <property type="match status" value="1"/>
</dbReference>
<evidence type="ECO:0000313" key="2">
    <source>
        <dbReference type="EMBL" id="GAB17857.1"/>
    </source>
</evidence>
<dbReference type="InterPro" id="IPR031165">
    <property type="entry name" value="GNAT_YJDJ"/>
</dbReference>
<dbReference type="STRING" id="1077974.GOEFS_041_00110"/>
<dbReference type="PANTHER" id="PTHR31435">
    <property type="entry name" value="PROTEIN NATD1"/>
    <property type="match status" value="1"/>
</dbReference>
<comment type="caution">
    <text evidence="2">The sequence shown here is derived from an EMBL/GenBank/DDBJ whole genome shotgun (WGS) entry which is preliminary data.</text>
</comment>
<dbReference type="InterPro" id="IPR045057">
    <property type="entry name" value="Gcn5-rel_NAT"/>
</dbReference>
<evidence type="ECO:0000259" key="1">
    <source>
        <dbReference type="PROSITE" id="PS51729"/>
    </source>
</evidence>
<dbReference type="eggNOG" id="COG2388">
    <property type="taxonomic scope" value="Bacteria"/>
</dbReference>
<accession>H0QYF6</accession>
<dbReference type="Gene3D" id="3.40.630.30">
    <property type="match status" value="1"/>
</dbReference>
<evidence type="ECO:0000313" key="3">
    <source>
        <dbReference type="Proteomes" id="UP000035034"/>
    </source>
</evidence>
<name>H0QYF6_9ACTN</name>
<dbReference type="PROSITE" id="PS51729">
    <property type="entry name" value="GNAT_YJDJ"/>
    <property type="match status" value="1"/>
</dbReference>